<dbReference type="Pfam" id="PF02591">
    <property type="entry name" value="Zn_ribbon_9"/>
    <property type="match status" value="1"/>
</dbReference>
<evidence type="ECO:0000313" key="4">
    <source>
        <dbReference type="Proteomes" id="UP000251561"/>
    </source>
</evidence>
<dbReference type="Gene3D" id="1.10.287.1490">
    <property type="match status" value="1"/>
</dbReference>
<accession>A0A344LMZ4</accession>
<sequence length="259" mass="29698">MTNTKELSVEDKLRAIYDLQLIDSRIDEIRNVRGELPLEVEDLEDEVAGLSTRSEKLKGELEVIEEQIKAKKNAIDEHKEVIKKYTKQQESVRNNREFNSLTKEVEFQELEIQLAEKQIKEMKASIEHKKEVISNLKEKLDAKSSHLKHKKSELDAIMAETQKEEIFLTEKSAEFAGQIEDRLLAAYNRIRSSVRNGLAVVSIERGASAGSFFTIPPQTQVEIASRKKIITDEHSGRILVDSALAEEEKEKMEQLFSKF</sequence>
<dbReference type="InterPro" id="IPR003743">
    <property type="entry name" value="Zf-RING_7"/>
</dbReference>
<reference evidence="3 4" key="1">
    <citation type="submission" date="2018-06" db="EMBL/GenBank/DDBJ databases">
        <title>Genome sequencing of Flavobacterium.</title>
        <authorList>
            <person name="Baek M.-G."/>
            <person name="Yi H."/>
        </authorList>
    </citation>
    <scope>NUCLEOTIDE SEQUENCE [LARGE SCALE GENOMIC DNA]</scope>
    <source>
        <strain evidence="3 4">HYN0086</strain>
    </source>
</reference>
<evidence type="ECO:0000256" key="1">
    <source>
        <dbReference type="SAM" id="Coils"/>
    </source>
</evidence>
<evidence type="ECO:0000313" key="3">
    <source>
        <dbReference type="EMBL" id="AXB55286.1"/>
    </source>
</evidence>
<feature type="domain" description="C4-type zinc ribbon" evidence="2">
    <location>
        <begin position="209"/>
        <end position="239"/>
    </location>
</feature>
<organism evidence="3 4">
    <name type="scientific">Flavobacterium fluviale</name>
    <dbReference type="NCBI Taxonomy" id="2249356"/>
    <lineage>
        <taxon>Bacteria</taxon>
        <taxon>Pseudomonadati</taxon>
        <taxon>Bacteroidota</taxon>
        <taxon>Flavobacteriia</taxon>
        <taxon>Flavobacteriales</taxon>
        <taxon>Flavobacteriaceae</taxon>
        <taxon>Flavobacterium</taxon>
    </lineage>
</organism>
<proteinExistence type="predicted"/>
<keyword evidence="1" id="KW-0175">Coiled coil</keyword>
<dbReference type="Proteomes" id="UP000251561">
    <property type="component" value="Chromosome"/>
</dbReference>
<dbReference type="PANTHER" id="PTHR39082:SF1">
    <property type="entry name" value="SCAVENGER RECEPTOR CLASS A MEMBER 3"/>
    <property type="match status" value="1"/>
</dbReference>
<name>A0A344LMZ4_9FLAO</name>
<dbReference type="AlphaFoldDB" id="A0A344LMZ4"/>
<keyword evidence="4" id="KW-1185">Reference proteome</keyword>
<dbReference type="InterPro" id="IPR052376">
    <property type="entry name" value="Oxidative_Scav/Glycosyltrans"/>
</dbReference>
<feature type="coiled-coil region" evidence="1">
    <location>
        <begin position="40"/>
        <end position="139"/>
    </location>
</feature>
<dbReference type="OrthoDB" id="9795058at2"/>
<protein>
    <recommendedName>
        <fullName evidence="2">C4-type zinc ribbon domain-containing protein</fullName>
    </recommendedName>
</protein>
<evidence type="ECO:0000259" key="2">
    <source>
        <dbReference type="Pfam" id="PF02591"/>
    </source>
</evidence>
<dbReference type="RefSeq" id="WP_113676413.1">
    <property type="nucleotide sequence ID" value="NZ_CP030261.1"/>
</dbReference>
<gene>
    <name evidence="3" type="ORF">HYN86_01160</name>
</gene>
<dbReference type="KEGG" id="ffl:HYN86_01160"/>
<dbReference type="PANTHER" id="PTHR39082">
    <property type="entry name" value="PHOSPHOLIPASE C-BETA-2-RELATED"/>
    <property type="match status" value="1"/>
</dbReference>
<dbReference type="EMBL" id="CP030261">
    <property type="protein sequence ID" value="AXB55286.1"/>
    <property type="molecule type" value="Genomic_DNA"/>
</dbReference>